<keyword evidence="1" id="KW-0472">Membrane</keyword>
<reference evidence="3" key="1">
    <citation type="submission" date="2018-05" db="EMBL/GenBank/DDBJ databases">
        <title>Micromonospora globispora sp. nov. and Micromonospora rugosa sp. nov., isolated from marine sediment.</title>
        <authorList>
            <person name="Carro L."/>
            <person name="Aysel V."/>
            <person name="Cetin D."/>
            <person name="Igual J.M."/>
            <person name="Klenk H.-P."/>
            <person name="Trujillo M.E."/>
            <person name="Sahin N."/>
        </authorList>
    </citation>
    <scope>NUCLEOTIDE SEQUENCE [LARGE SCALE GENOMIC DNA]</scope>
    <source>
        <strain evidence="3">S2904</strain>
    </source>
</reference>
<proteinExistence type="predicted"/>
<organism evidence="2 3">
    <name type="scientific">Micromonospora globispora</name>
    <dbReference type="NCBI Taxonomy" id="1450148"/>
    <lineage>
        <taxon>Bacteria</taxon>
        <taxon>Bacillati</taxon>
        <taxon>Actinomycetota</taxon>
        <taxon>Actinomycetes</taxon>
        <taxon>Micromonosporales</taxon>
        <taxon>Micromonosporaceae</taxon>
        <taxon>Micromonospora</taxon>
    </lineage>
</organism>
<protein>
    <submittedName>
        <fullName evidence="2">Uncharacterized protein</fullName>
    </submittedName>
</protein>
<gene>
    <name evidence="2" type="ORF">DLJ46_18640</name>
</gene>
<dbReference type="OrthoDB" id="3400325at2"/>
<keyword evidence="1" id="KW-1133">Transmembrane helix</keyword>
<evidence type="ECO:0000313" key="2">
    <source>
        <dbReference type="EMBL" id="PWU46264.1"/>
    </source>
</evidence>
<keyword evidence="1" id="KW-0812">Transmembrane</keyword>
<evidence type="ECO:0000313" key="3">
    <source>
        <dbReference type="Proteomes" id="UP000245683"/>
    </source>
</evidence>
<evidence type="ECO:0000256" key="1">
    <source>
        <dbReference type="SAM" id="Phobius"/>
    </source>
</evidence>
<keyword evidence="3" id="KW-1185">Reference proteome</keyword>
<sequence>MPQRVFARTAVVSSVVVGVLVLSGLAILQLAEPIKSPGARETECTDADHRLAEQLARDRVLTSPPPGTTLDRIDQAPCGGESDDWGRISAAISLPPGTSMDAAIDHYRTLLMAGRWRIVPGPDPADRLCADRETSGQQVRLLLVYGRFPPGPHTYGKIEIEISFLPGGEDLGCHS</sequence>
<dbReference type="Proteomes" id="UP000245683">
    <property type="component" value="Unassembled WGS sequence"/>
</dbReference>
<feature type="transmembrane region" description="Helical" evidence="1">
    <location>
        <begin position="6"/>
        <end position="28"/>
    </location>
</feature>
<dbReference type="AlphaFoldDB" id="A0A317K1U8"/>
<comment type="caution">
    <text evidence="2">The sequence shown here is derived from an EMBL/GenBank/DDBJ whole genome shotgun (WGS) entry which is preliminary data.</text>
</comment>
<name>A0A317K1U8_9ACTN</name>
<accession>A0A317K1U8</accession>
<dbReference type="RefSeq" id="WP_109945920.1">
    <property type="nucleotide sequence ID" value="NZ_QGGF01000361.1"/>
</dbReference>
<dbReference type="EMBL" id="QGSV01000223">
    <property type="protein sequence ID" value="PWU46264.1"/>
    <property type="molecule type" value="Genomic_DNA"/>
</dbReference>